<feature type="compositionally biased region" description="Low complexity" evidence="5">
    <location>
        <begin position="635"/>
        <end position="645"/>
    </location>
</feature>
<evidence type="ECO:0000256" key="5">
    <source>
        <dbReference type="SAM" id="MobiDB-lite"/>
    </source>
</evidence>
<dbReference type="GO" id="GO:0046513">
    <property type="term" value="P:ceramide biosynthetic process"/>
    <property type="evidence" value="ECO:0007669"/>
    <property type="project" value="InterPro"/>
</dbReference>
<dbReference type="GO" id="GO:0050291">
    <property type="term" value="F:sphingosine N-acyltransferase activity"/>
    <property type="evidence" value="ECO:0007669"/>
    <property type="project" value="InterPro"/>
</dbReference>
<evidence type="ECO:0000256" key="4">
    <source>
        <dbReference type="ARBA" id="ARBA00023136"/>
    </source>
</evidence>
<keyword evidence="4 6" id="KW-0472">Membrane</keyword>
<organism evidence="8 9">
    <name type="scientific">Triparma columacea</name>
    <dbReference type="NCBI Taxonomy" id="722753"/>
    <lineage>
        <taxon>Eukaryota</taxon>
        <taxon>Sar</taxon>
        <taxon>Stramenopiles</taxon>
        <taxon>Ochrophyta</taxon>
        <taxon>Bolidophyceae</taxon>
        <taxon>Parmales</taxon>
        <taxon>Triparmaceae</taxon>
        <taxon>Triparma</taxon>
    </lineage>
</organism>
<dbReference type="PANTHER" id="PTHR12560:SF0">
    <property type="entry name" value="LD18904P"/>
    <property type="match status" value="1"/>
</dbReference>
<comment type="caution">
    <text evidence="8">The sequence shown here is derived from an EMBL/GenBank/DDBJ whole genome shotgun (WGS) entry which is preliminary data.</text>
</comment>
<dbReference type="OrthoDB" id="537032at2759"/>
<feature type="domain" description="TLC" evidence="7">
    <location>
        <begin position="2"/>
        <end position="209"/>
    </location>
</feature>
<evidence type="ECO:0000256" key="1">
    <source>
        <dbReference type="ARBA" id="ARBA00004141"/>
    </source>
</evidence>
<feature type="transmembrane region" description="Helical" evidence="6">
    <location>
        <begin position="176"/>
        <end position="197"/>
    </location>
</feature>
<feature type="compositionally biased region" description="Basic and acidic residues" evidence="5">
    <location>
        <begin position="870"/>
        <end position="882"/>
    </location>
</feature>
<feature type="transmembrane region" description="Helical" evidence="6">
    <location>
        <begin position="518"/>
        <end position="539"/>
    </location>
</feature>
<accession>A0A9W7G7Y0</accession>
<comment type="subcellular location">
    <subcellularLocation>
        <location evidence="1">Membrane</location>
        <topology evidence="1">Multi-pass membrane protein</topology>
    </subcellularLocation>
</comment>
<dbReference type="SMART" id="SM00724">
    <property type="entry name" value="TLC"/>
    <property type="match status" value="1"/>
</dbReference>
<feature type="compositionally biased region" description="Low complexity" evidence="5">
    <location>
        <begin position="556"/>
        <end position="569"/>
    </location>
</feature>
<dbReference type="PANTHER" id="PTHR12560">
    <property type="entry name" value="LONGEVITY ASSURANCE FACTOR 1 LAG1"/>
    <property type="match status" value="1"/>
</dbReference>
<feature type="compositionally biased region" description="Polar residues" evidence="5">
    <location>
        <begin position="841"/>
        <end position="852"/>
    </location>
</feature>
<dbReference type="InterPro" id="IPR006634">
    <property type="entry name" value="TLC-dom"/>
</dbReference>
<name>A0A9W7G7Y0_9STRA</name>
<dbReference type="AlphaFoldDB" id="A0A9W7G7Y0"/>
<feature type="region of interest" description="Disordered" evidence="5">
    <location>
        <begin position="545"/>
        <end position="592"/>
    </location>
</feature>
<evidence type="ECO:0000256" key="2">
    <source>
        <dbReference type="ARBA" id="ARBA00022692"/>
    </source>
</evidence>
<feature type="transmembrane region" description="Helical" evidence="6">
    <location>
        <begin position="88"/>
        <end position="109"/>
    </location>
</feature>
<feature type="transmembrane region" description="Helical" evidence="6">
    <location>
        <begin position="129"/>
        <end position="147"/>
    </location>
</feature>
<evidence type="ECO:0000256" key="3">
    <source>
        <dbReference type="ARBA" id="ARBA00022989"/>
    </source>
</evidence>
<feature type="region of interest" description="Disordered" evidence="5">
    <location>
        <begin position="632"/>
        <end position="672"/>
    </location>
</feature>
<evidence type="ECO:0000259" key="7">
    <source>
        <dbReference type="SMART" id="SM00724"/>
    </source>
</evidence>
<feature type="compositionally biased region" description="Polar residues" evidence="5">
    <location>
        <begin position="575"/>
        <end position="591"/>
    </location>
</feature>
<gene>
    <name evidence="8" type="ORF">TrCOL_g7578</name>
</gene>
<protein>
    <recommendedName>
        <fullName evidence="7">TLC domain-containing protein</fullName>
    </recommendedName>
</protein>
<proteinExistence type="predicted"/>
<keyword evidence="3 6" id="KW-1133">Transmembrane helix</keyword>
<feature type="region of interest" description="Disordered" evidence="5">
    <location>
        <begin position="817"/>
        <end position="882"/>
    </location>
</feature>
<keyword evidence="2 6" id="KW-0812">Transmembrane</keyword>
<dbReference type="GO" id="GO:0005783">
    <property type="term" value="C:endoplasmic reticulum"/>
    <property type="evidence" value="ECO:0007669"/>
    <property type="project" value="TreeGrafter"/>
</dbReference>
<sequence>MTYWGFSYLRGQSFFTVSSDLWVNQGSWTCDWFGGMYYVSQIAYNLQELIRILSTSFVITLHTPYISLSPSLRGDFREMIIHHLATNILLLLSVLFSVVRIGIVVLYLHDISDVLIDVAKMCNFLKLKLPTAITFIGMMGVWGYYRMWFFPNYVIRSAWNDTEEVGVGIYGRESYLIYRGVFVSLLVTLLGLHVYWFGLFCEMARLLAVKFETHDLSVHKGGEEYEIVRRNVGGEDLGNRGRAECSPCLSITRSYVKLSRLILTGSSQSSAEPLQYPYGGSIVSTDSILEITDCTFQNNQAYSNGGTIAHLTTPAMGFVPSLTITNSNFLDSTSLNGGGGCVFVGLSFPSPVTLTNNTFSNCLAPSINTGSSSGGALSISQYYPLPPSPPTINLTSNKYSSSYACAYTQTCPTSHFSITHPSTLVSPPPPSTSNKCSVPPSFPPTLVTLICPQYRGYPLSKCDTIFTSRSFYPQVNATVDCGDFPVNRGDGIDVNGGTAGGSGQPVVVNTVNEGSNKYTIGAIFGIVGLLIGIIIGLIVRRRKDRGNVRSLPQSRPPITTTTPTSIPPICLSPAFSGSTTTSDRSSPSIGSHVSDYQDPFAWGNGPSLCRVGGGGGEGAMVGLAGIFDGSETDVSSSSQLGSYQSNTTPTSPPHEERETIKEYEGKETLGVHGRRPTIVDADMLTNEEYQDMQRSLHVASGSGSSGSGGIWASGNVGSGVWGSASRSLSYGGSSDSGVMELTELEGAGGVVENARSEPFLGAFSWGDSKPSFGFFGSFRAVSYEQNGRVVEGTMGRKKAVANDVRTAVGGGLVGGGATQFGGGEDEGTAEVKGRAEGGEGSTRSGGNMTVKSMGTMEEEDEVDQGTPAKIRMEEGGGERELR</sequence>
<dbReference type="Proteomes" id="UP001165065">
    <property type="component" value="Unassembled WGS sequence"/>
</dbReference>
<evidence type="ECO:0000313" key="8">
    <source>
        <dbReference type="EMBL" id="GMI35568.1"/>
    </source>
</evidence>
<evidence type="ECO:0000313" key="9">
    <source>
        <dbReference type="Proteomes" id="UP001165065"/>
    </source>
</evidence>
<reference evidence="9" key="1">
    <citation type="journal article" date="2023" name="Commun. Biol.">
        <title>Genome analysis of Parmales, the sister group of diatoms, reveals the evolutionary specialization of diatoms from phago-mixotrophs to photoautotrophs.</title>
        <authorList>
            <person name="Ban H."/>
            <person name="Sato S."/>
            <person name="Yoshikawa S."/>
            <person name="Yamada K."/>
            <person name="Nakamura Y."/>
            <person name="Ichinomiya M."/>
            <person name="Sato N."/>
            <person name="Blanc-Mathieu R."/>
            <person name="Endo H."/>
            <person name="Kuwata A."/>
            <person name="Ogata H."/>
        </authorList>
    </citation>
    <scope>NUCLEOTIDE SEQUENCE [LARGE SCALE GENOMIC DNA]</scope>
</reference>
<dbReference type="SUPFAM" id="SSF51126">
    <property type="entry name" value="Pectin lyase-like"/>
    <property type="match status" value="1"/>
</dbReference>
<dbReference type="InterPro" id="IPR011050">
    <property type="entry name" value="Pectin_lyase_fold/virulence"/>
</dbReference>
<dbReference type="Pfam" id="PF03798">
    <property type="entry name" value="TRAM_LAG1_CLN8"/>
    <property type="match status" value="1"/>
</dbReference>
<dbReference type="InterPro" id="IPR016439">
    <property type="entry name" value="Lag1/Lac1-like"/>
</dbReference>
<dbReference type="GO" id="GO:0016020">
    <property type="term" value="C:membrane"/>
    <property type="evidence" value="ECO:0007669"/>
    <property type="project" value="UniProtKB-SubCell"/>
</dbReference>
<evidence type="ECO:0000256" key="6">
    <source>
        <dbReference type="SAM" id="Phobius"/>
    </source>
</evidence>
<feature type="compositionally biased region" description="Basic and acidic residues" evidence="5">
    <location>
        <begin position="653"/>
        <end position="669"/>
    </location>
</feature>
<dbReference type="EMBL" id="BRYA01000056">
    <property type="protein sequence ID" value="GMI35568.1"/>
    <property type="molecule type" value="Genomic_DNA"/>
</dbReference>
<keyword evidence="9" id="KW-1185">Reference proteome</keyword>